<dbReference type="PANTHER" id="PTHR21060">
    <property type="entry name" value="ACETATE KINASE"/>
    <property type="match status" value="1"/>
</dbReference>
<keyword evidence="4 6" id="KW-0418">Kinase</keyword>
<feature type="binding site" evidence="6">
    <location>
        <begin position="330"/>
        <end position="334"/>
    </location>
    <ligand>
        <name>ATP</name>
        <dbReference type="ChEBI" id="CHEBI:30616"/>
    </ligand>
</feature>
<comment type="subunit">
    <text evidence="6">Homodimer.</text>
</comment>
<feature type="binding site" evidence="6">
    <location>
        <position position="9"/>
    </location>
    <ligand>
        <name>Mg(2+)</name>
        <dbReference type="ChEBI" id="CHEBI:18420"/>
    </ligand>
</feature>
<dbReference type="GO" id="GO:0006083">
    <property type="term" value="P:acetate metabolic process"/>
    <property type="evidence" value="ECO:0007669"/>
    <property type="project" value="TreeGrafter"/>
</dbReference>
<dbReference type="GO" id="GO:0005737">
    <property type="term" value="C:cytoplasm"/>
    <property type="evidence" value="ECO:0007669"/>
    <property type="project" value="UniProtKB-SubCell"/>
</dbReference>
<dbReference type="HAMAP" id="MF_00020">
    <property type="entry name" value="Acetate_kinase"/>
    <property type="match status" value="1"/>
</dbReference>
<sequence length="403" mass="44838">MSTIVMSVNAGSSSLKFQVFRMPEEEVLTQGNIERIGLEDSIFGITVNGKKLKETQHIANHGEAVKILMDKLMELKIVNDLNDIDAIGHRIVQGGSYFDHSVKVDEDVVSKVDELAALAPLHNPAALVGYRAFADALPDCVHTFVFDTAFFQTMPPENYIYPLPYEMYLTDKIRRYGAHGTSHKYLTHRLAEIQNKPIDEMNIITCHLGGGASIAAVKNGRAFKISMGFTPLGGIMMGTRCGDIDPAIIVYLFRKYHYTPDELDDVLNKKSGVLGISGISSDTRDVEAAARDGNKRAILTFDIYVSRVVETIAGYYGLMGGADAIVFTAGIGENSDFIRRNVCKRLKCIGVEFSDQRNKEMRGREGLISTDESKMKVYVIPTNEELMIARDAYKVWKHEHNVE</sequence>
<evidence type="ECO:0000256" key="6">
    <source>
        <dbReference type="HAMAP-Rule" id="MF_00020"/>
    </source>
</evidence>
<comment type="pathway">
    <text evidence="6">Metabolic intermediate biosynthesis; acetyl-CoA biosynthesis; acetyl-CoA from acetate: step 1/2.</text>
</comment>
<evidence type="ECO:0000313" key="8">
    <source>
        <dbReference type="EMBL" id="MBB5183908.1"/>
    </source>
</evidence>
<feature type="binding site" evidence="6">
    <location>
        <position position="90"/>
    </location>
    <ligand>
        <name>substrate</name>
    </ligand>
</feature>
<keyword evidence="6" id="KW-0963">Cytoplasm</keyword>
<evidence type="ECO:0000256" key="5">
    <source>
        <dbReference type="ARBA" id="ARBA00022840"/>
    </source>
</evidence>
<dbReference type="InterPro" id="IPR004372">
    <property type="entry name" value="Ac/propionate_kinase"/>
</dbReference>
<dbReference type="InterPro" id="IPR043129">
    <property type="entry name" value="ATPase_NBD"/>
</dbReference>
<dbReference type="InterPro" id="IPR023865">
    <property type="entry name" value="Aliphatic_acid_kinase_CS"/>
</dbReference>
<comment type="cofactor">
    <cofactor evidence="6">
        <name>Mg(2+)</name>
        <dbReference type="ChEBI" id="CHEBI:18420"/>
    </cofactor>
    <cofactor evidence="6">
        <name>Mn(2+)</name>
        <dbReference type="ChEBI" id="CHEBI:29035"/>
    </cofactor>
    <text evidence="6">Mg(2+). Can also accept Mn(2+).</text>
</comment>
<dbReference type="GO" id="GO:0005524">
    <property type="term" value="F:ATP binding"/>
    <property type="evidence" value="ECO:0007669"/>
    <property type="project" value="UniProtKB-KW"/>
</dbReference>
<keyword evidence="6" id="KW-0460">Magnesium</keyword>
<dbReference type="NCBIfam" id="TIGR00016">
    <property type="entry name" value="ackA"/>
    <property type="match status" value="1"/>
</dbReference>
<feature type="active site" description="Proton donor/acceptor" evidence="6">
    <location>
        <position position="147"/>
    </location>
</feature>
<protein>
    <recommendedName>
        <fullName evidence="6">Acetate kinase</fullName>
        <ecNumber evidence="6">2.7.2.1</ecNumber>
    </recommendedName>
    <alternativeName>
        <fullName evidence="6">Acetokinase</fullName>
    </alternativeName>
</protein>
<evidence type="ECO:0000313" key="9">
    <source>
        <dbReference type="Proteomes" id="UP000539953"/>
    </source>
</evidence>
<feature type="site" description="Transition state stabilizer" evidence="6">
    <location>
        <position position="179"/>
    </location>
</feature>
<keyword evidence="2 6" id="KW-0808">Transferase</keyword>
<evidence type="ECO:0000256" key="4">
    <source>
        <dbReference type="ARBA" id="ARBA00022777"/>
    </source>
</evidence>
<keyword evidence="3 6" id="KW-0547">Nucleotide-binding</keyword>
<dbReference type="Gene3D" id="3.30.420.40">
    <property type="match status" value="2"/>
</dbReference>
<dbReference type="PIRSF" id="PIRSF000722">
    <property type="entry name" value="Acetate_prop_kin"/>
    <property type="match status" value="1"/>
</dbReference>
<dbReference type="UniPathway" id="UPA00340">
    <property type="reaction ID" value="UER00458"/>
</dbReference>
<proteinExistence type="inferred from homology"/>
<dbReference type="GO" id="GO:0000287">
    <property type="term" value="F:magnesium ion binding"/>
    <property type="evidence" value="ECO:0007669"/>
    <property type="project" value="UniProtKB-UniRule"/>
</dbReference>
<comment type="similarity">
    <text evidence="1 6 7">Belongs to the acetokinase family.</text>
</comment>
<dbReference type="PROSITE" id="PS01076">
    <property type="entry name" value="ACETATE_KINASE_2"/>
    <property type="match status" value="1"/>
</dbReference>
<gene>
    <name evidence="6" type="primary">ackA</name>
    <name evidence="8" type="ORF">HNQ47_001956</name>
</gene>
<dbReference type="CDD" id="cd24010">
    <property type="entry name" value="ASKHA_NBD_AcK_PK"/>
    <property type="match status" value="1"/>
</dbReference>
<keyword evidence="5 6" id="KW-0067">ATP-binding</keyword>
<dbReference type="EC" id="2.7.2.1" evidence="6"/>
<dbReference type="GO" id="GO:0006085">
    <property type="term" value="P:acetyl-CoA biosynthetic process"/>
    <property type="evidence" value="ECO:0007669"/>
    <property type="project" value="UniProtKB-UniRule"/>
</dbReference>
<feature type="binding site" evidence="6">
    <location>
        <position position="384"/>
    </location>
    <ligand>
        <name>Mg(2+)</name>
        <dbReference type="ChEBI" id="CHEBI:18420"/>
    </ligand>
</feature>
<evidence type="ECO:0000256" key="7">
    <source>
        <dbReference type="RuleBase" id="RU003835"/>
    </source>
</evidence>
<evidence type="ECO:0000256" key="1">
    <source>
        <dbReference type="ARBA" id="ARBA00008748"/>
    </source>
</evidence>
<dbReference type="SUPFAM" id="SSF53067">
    <property type="entry name" value="Actin-like ATPase domain"/>
    <property type="match status" value="2"/>
</dbReference>
<feature type="site" description="Transition state stabilizer" evidence="6">
    <location>
        <position position="240"/>
    </location>
</feature>
<evidence type="ECO:0000256" key="3">
    <source>
        <dbReference type="ARBA" id="ARBA00022741"/>
    </source>
</evidence>
<comment type="subcellular location">
    <subcellularLocation>
        <location evidence="6">Cytoplasm</location>
    </subcellularLocation>
</comment>
<feature type="binding site" evidence="6">
    <location>
        <begin position="282"/>
        <end position="284"/>
    </location>
    <ligand>
        <name>ATP</name>
        <dbReference type="ChEBI" id="CHEBI:30616"/>
    </ligand>
</feature>
<comment type="caution">
    <text evidence="8">The sequence shown here is derived from an EMBL/GenBank/DDBJ whole genome shotgun (WGS) entry which is preliminary data.</text>
</comment>
<keyword evidence="6" id="KW-0479">Metal-binding</keyword>
<dbReference type="PRINTS" id="PR00471">
    <property type="entry name" value="ACETATEKNASE"/>
</dbReference>
<dbReference type="GO" id="GO:0008776">
    <property type="term" value="F:acetate kinase activity"/>
    <property type="evidence" value="ECO:0007669"/>
    <property type="project" value="UniProtKB-UniRule"/>
</dbReference>
<dbReference type="PROSITE" id="PS01075">
    <property type="entry name" value="ACETATE_KINASE_1"/>
    <property type="match status" value="1"/>
</dbReference>
<feature type="binding site" evidence="6">
    <location>
        <position position="16"/>
    </location>
    <ligand>
        <name>ATP</name>
        <dbReference type="ChEBI" id="CHEBI:30616"/>
    </ligand>
</feature>
<dbReference type="PANTHER" id="PTHR21060:SF15">
    <property type="entry name" value="ACETATE KINASE-RELATED"/>
    <property type="match status" value="1"/>
</dbReference>
<name>A0A7W8FW65_9FIRM</name>
<dbReference type="AlphaFoldDB" id="A0A7W8FW65"/>
<organism evidence="8 9">
    <name type="scientific">Catenisphaera adipataccumulans</name>
    <dbReference type="NCBI Taxonomy" id="700500"/>
    <lineage>
        <taxon>Bacteria</taxon>
        <taxon>Bacillati</taxon>
        <taxon>Bacillota</taxon>
        <taxon>Erysipelotrichia</taxon>
        <taxon>Erysipelotrichales</taxon>
        <taxon>Erysipelotrichaceae</taxon>
        <taxon>Catenisphaera</taxon>
    </lineage>
</organism>
<accession>A0A7W8FW65</accession>
<comment type="function">
    <text evidence="6">Catalyzes the formation of acetyl phosphate from acetate and ATP. Can also catalyze the reverse reaction.</text>
</comment>
<dbReference type="EMBL" id="JACHHK010000010">
    <property type="protein sequence ID" value="MBB5183908.1"/>
    <property type="molecule type" value="Genomic_DNA"/>
</dbReference>
<evidence type="ECO:0000256" key="2">
    <source>
        <dbReference type="ARBA" id="ARBA00022679"/>
    </source>
</evidence>
<reference evidence="8 9" key="1">
    <citation type="submission" date="2020-08" db="EMBL/GenBank/DDBJ databases">
        <title>Genomic Encyclopedia of Type Strains, Phase IV (KMG-IV): sequencing the most valuable type-strain genomes for metagenomic binning, comparative biology and taxonomic classification.</title>
        <authorList>
            <person name="Goeker M."/>
        </authorList>
    </citation>
    <scope>NUCLEOTIDE SEQUENCE [LARGE SCALE GENOMIC DNA]</scope>
    <source>
        <strain evidence="8 9">DSM 25799</strain>
    </source>
</reference>
<comment type="catalytic activity">
    <reaction evidence="6">
        <text>acetate + ATP = acetyl phosphate + ADP</text>
        <dbReference type="Rhea" id="RHEA:11352"/>
        <dbReference type="ChEBI" id="CHEBI:22191"/>
        <dbReference type="ChEBI" id="CHEBI:30089"/>
        <dbReference type="ChEBI" id="CHEBI:30616"/>
        <dbReference type="ChEBI" id="CHEBI:456216"/>
        <dbReference type="EC" id="2.7.2.1"/>
    </reaction>
</comment>
<dbReference type="Proteomes" id="UP000539953">
    <property type="component" value="Unassembled WGS sequence"/>
</dbReference>
<dbReference type="RefSeq" id="WP_183329203.1">
    <property type="nucleotide sequence ID" value="NZ_JACHHK010000010.1"/>
</dbReference>
<dbReference type="InterPro" id="IPR000890">
    <property type="entry name" value="Aliphatic_acid_kin_short-chain"/>
</dbReference>
<keyword evidence="9" id="KW-1185">Reference proteome</keyword>
<dbReference type="Pfam" id="PF00871">
    <property type="entry name" value="Acetate_kinase"/>
    <property type="match status" value="1"/>
</dbReference>
<feature type="binding site" evidence="6">
    <location>
        <begin position="207"/>
        <end position="211"/>
    </location>
    <ligand>
        <name>ATP</name>
        <dbReference type="ChEBI" id="CHEBI:30616"/>
    </ligand>
</feature>